<dbReference type="CDD" id="cd00830">
    <property type="entry name" value="KAS_III"/>
    <property type="match status" value="1"/>
</dbReference>
<sequence>MQEMTILGTGSFVPEHILTNDDMTQYVDTSDEWIRTRTGIVNRHFQDNGSVLEMSVAASRQAIERSGIAKDQIGAVIVATFTSEYATPSIASLLQRELDLPANIISFDLNAACSGFIYALMAGAALLTEGRYALIVGAEAVSSVLDMSDRNTCVLFGDGAGACVIGKGHKALYQVAGCQGDDEVLVARRNDYLHMEGRQVFKFAVKTLERTLNDLVEQAGLSVEELDYVISHQANYRIIKHVYEKMKIPAEKFYMNLQEFGNTSAASIPLALAEMDQKGLLQNGMKIAMIGFGSGLTYGGVLLEWGK</sequence>
<dbReference type="GO" id="GO:0044550">
    <property type="term" value="P:secondary metabolite biosynthetic process"/>
    <property type="evidence" value="ECO:0007669"/>
    <property type="project" value="TreeGrafter"/>
</dbReference>
<dbReference type="Proteomes" id="UP000824175">
    <property type="component" value="Unassembled WGS sequence"/>
</dbReference>
<evidence type="ECO:0000256" key="2">
    <source>
        <dbReference type="ARBA" id="ARBA00022490"/>
    </source>
</evidence>
<dbReference type="SUPFAM" id="SSF53901">
    <property type="entry name" value="Thiolase-like"/>
    <property type="match status" value="1"/>
</dbReference>
<comment type="similarity">
    <text evidence="1 9">Belongs to the thiolase-like superfamily. FabH family.</text>
</comment>
<evidence type="ECO:0000256" key="8">
    <source>
        <dbReference type="ARBA" id="ARBA00023315"/>
    </source>
</evidence>
<dbReference type="EC" id="2.3.1.180" evidence="9"/>
<keyword evidence="7 9" id="KW-0275">Fatty acid biosynthesis</keyword>
<dbReference type="InterPro" id="IPR004655">
    <property type="entry name" value="FabH"/>
</dbReference>
<comment type="caution">
    <text evidence="12">The sequence shown here is derived from an EMBL/GenBank/DDBJ whole genome shotgun (WGS) entry which is preliminary data.</text>
</comment>
<dbReference type="GO" id="GO:0004315">
    <property type="term" value="F:3-oxoacyl-[acyl-carrier-protein] synthase activity"/>
    <property type="evidence" value="ECO:0007669"/>
    <property type="project" value="InterPro"/>
</dbReference>
<comment type="subunit">
    <text evidence="9">Homodimer.</text>
</comment>
<comment type="subcellular location">
    <subcellularLocation>
        <location evidence="9">Cytoplasm</location>
    </subcellularLocation>
</comment>
<keyword evidence="6 9" id="KW-0443">Lipid metabolism</keyword>
<comment type="catalytic activity">
    <reaction evidence="9">
        <text>malonyl-[ACP] + acetyl-CoA + H(+) = 3-oxobutanoyl-[ACP] + CO2 + CoA</text>
        <dbReference type="Rhea" id="RHEA:12080"/>
        <dbReference type="Rhea" id="RHEA-COMP:9623"/>
        <dbReference type="Rhea" id="RHEA-COMP:9625"/>
        <dbReference type="ChEBI" id="CHEBI:15378"/>
        <dbReference type="ChEBI" id="CHEBI:16526"/>
        <dbReference type="ChEBI" id="CHEBI:57287"/>
        <dbReference type="ChEBI" id="CHEBI:57288"/>
        <dbReference type="ChEBI" id="CHEBI:78449"/>
        <dbReference type="ChEBI" id="CHEBI:78450"/>
        <dbReference type="EC" id="2.3.1.180"/>
    </reaction>
</comment>
<dbReference type="GO" id="GO:0005737">
    <property type="term" value="C:cytoplasm"/>
    <property type="evidence" value="ECO:0007669"/>
    <property type="project" value="UniProtKB-SubCell"/>
</dbReference>
<comment type="function">
    <text evidence="9">Catalyzes the condensation reaction of fatty acid synthesis by the addition to an acyl acceptor of two carbons from malonyl-ACP. Catalyzes the first condensation reaction which initiates fatty acid synthesis and may therefore play a role in governing the total rate of fatty acid production. Possesses both acetoacetyl-ACP synthase and acetyl transacylase activities. Its substrate specificity determines the biosynthesis of branched-chain and/or straight-chain of fatty acids.</text>
</comment>
<feature type="domain" description="Beta-ketoacyl-[acyl-carrier-protein] synthase III N-terminal" evidence="11">
    <location>
        <begin position="107"/>
        <end position="171"/>
    </location>
</feature>
<evidence type="ECO:0000256" key="5">
    <source>
        <dbReference type="ARBA" id="ARBA00022832"/>
    </source>
</evidence>
<evidence type="ECO:0000313" key="13">
    <source>
        <dbReference type="Proteomes" id="UP000824175"/>
    </source>
</evidence>
<proteinExistence type="inferred from homology"/>
<evidence type="ECO:0000256" key="9">
    <source>
        <dbReference type="HAMAP-Rule" id="MF_01815"/>
    </source>
</evidence>
<dbReference type="EMBL" id="DVMJ01000072">
    <property type="protein sequence ID" value="HIU14116.1"/>
    <property type="molecule type" value="Genomic_DNA"/>
</dbReference>
<keyword evidence="4 9" id="KW-0808">Transferase</keyword>
<evidence type="ECO:0000259" key="10">
    <source>
        <dbReference type="Pfam" id="PF08541"/>
    </source>
</evidence>
<dbReference type="PANTHER" id="PTHR34069:SF2">
    <property type="entry name" value="BETA-KETOACYL-[ACYL-CARRIER-PROTEIN] SYNTHASE III"/>
    <property type="match status" value="1"/>
</dbReference>
<dbReference type="Pfam" id="PF08545">
    <property type="entry name" value="ACP_syn_III"/>
    <property type="match status" value="1"/>
</dbReference>
<dbReference type="HAMAP" id="MF_01815">
    <property type="entry name" value="FabH"/>
    <property type="match status" value="1"/>
</dbReference>
<dbReference type="InterPro" id="IPR016039">
    <property type="entry name" value="Thiolase-like"/>
</dbReference>
<dbReference type="GO" id="GO:0006633">
    <property type="term" value="P:fatty acid biosynthetic process"/>
    <property type="evidence" value="ECO:0007669"/>
    <property type="project" value="UniProtKB-UniRule"/>
</dbReference>
<reference evidence="12" key="2">
    <citation type="journal article" date="2021" name="PeerJ">
        <title>Extensive microbial diversity within the chicken gut microbiome revealed by metagenomics and culture.</title>
        <authorList>
            <person name="Gilroy R."/>
            <person name="Ravi A."/>
            <person name="Getino M."/>
            <person name="Pursley I."/>
            <person name="Horton D.L."/>
            <person name="Alikhan N.F."/>
            <person name="Baker D."/>
            <person name="Gharbi K."/>
            <person name="Hall N."/>
            <person name="Watson M."/>
            <person name="Adriaenssens E.M."/>
            <person name="Foster-Nyarko E."/>
            <person name="Jarju S."/>
            <person name="Secka A."/>
            <person name="Antonio M."/>
            <person name="Oren A."/>
            <person name="Chaudhuri R.R."/>
            <person name="La Ragione R."/>
            <person name="Hildebrand F."/>
            <person name="Pallen M.J."/>
        </authorList>
    </citation>
    <scope>NUCLEOTIDE SEQUENCE</scope>
    <source>
        <strain evidence="12">CHK195-11698</strain>
    </source>
</reference>
<keyword evidence="2 9" id="KW-0963">Cytoplasm</keyword>
<dbReference type="PANTHER" id="PTHR34069">
    <property type="entry name" value="3-OXOACYL-[ACYL-CARRIER-PROTEIN] SYNTHASE 3"/>
    <property type="match status" value="1"/>
</dbReference>
<evidence type="ECO:0000256" key="4">
    <source>
        <dbReference type="ARBA" id="ARBA00022679"/>
    </source>
</evidence>
<feature type="active site" evidence="9">
    <location>
        <position position="113"/>
    </location>
</feature>
<evidence type="ECO:0000313" key="12">
    <source>
        <dbReference type="EMBL" id="HIU14116.1"/>
    </source>
</evidence>
<feature type="domain" description="Beta-ketoacyl-[acyl-carrier-protein] synthase III C-terminal" evidence="10">
    <location>
        <begin position="217"/>
        <end position="305"/>
    </location>
</feature>
<evidence type="ECO:0000256" key="7">
    <source>
        <dbReference type="ARBA" id="ARBA00023160"/>
    </source>
</evidence>
<protein>
    <recommendedName>
        <fullName evidence="9">Beta-ketoacyl-[acyl-carrier-protein] synthase III</fullName>
        <shortName evidence="9">Beta-ketoacyl-ACP synthase III</shortName>
        <shortName evidence="9">KAS III</shortName>
        <ecNumber evidence="9">2.3.1.180</ecNumber>
    </recommendedName>
    <alternativeName>
        <fullName evidence="9">3-oxoacyl-[acyl-carrier-protein] synthase 3</fullName>
    </alternativeName>
    <alternativeName>
        <fullName evidence="9">3-oxoacyl-[acyl-carrier-protein] synthase III</fullName>
    </alternativeName>
</protein>
<dbReference type="AlphaFoldDB" id="A0A9D1HQ04"/>
<feature type="region of interest" description="ACP-binding" evidence="9">
    <location>
        <begin position="233"/>
        <end position="237"/>
    </location>
</feature>
<reference evidence="12" key="1">
    <citation type="submission" date="2020-10" db="EMBL/GenBank/DDBJ databases">
        <authorList>
            <person name="Gilroy R."/>
        </authorList>
    </citation>
    <scope>NUCLEOTIDE SEQUENCE</scope>
    <source>
        <strain evidence="12">CHK195-11698</strain>
    </source>
</reference>
<accession>A0A9D1HQ04</accession>
<dbReference type="GO" id="GO:0033818">
    <property type="term" value="F:beta-ketoacyl-acyl-carrier-protein synthase III activity"/>
    <property type="evidence" value="ECO:0007669"/>
    <property type="project" value="UniProtKB-UniRule"/>
</dbReference>
<dbReference type="InterPro" id="IPR013747">
    <property type="entry name" value="ACP_syn_III_C"/>
</dbReference>
<comment type="pathway">
    <text evidence="9">Lipid metabolism; fatty acid biosynthesis.</text>
</comment>
<evidence type="ECO:0000256" key="6">
    <source>
        <dbReference type="ARBA" id="ARBA00023098"/>
    </source>
</evidence>
<keyword evidence="5 9" id="KW-0276">Fatty acid metabolism</keyword>
<dbReference type="Gene3D" id="3.40.47.10">
    <property type="match status" value="1"/>
</dbReference>
<keyword evidence="8 9" id="KW-0012">Acyltransferase</keyword>
<dbReference type="InterPro" id="IPR013751">
    <property type="entry name" value="ACP_syn_III_N"/>
</dbReference>
<organism evidence="12 13">
    <name type="scientific">Candidatus Fimiplasma intestinipullorum</name>
    <dbReference type="NCBI Taxonomy" id="2840825"/>
    <lineage>
        <taxon>Bacteria</taxon>
        <taxon>Bacillati</taxon>
        <taxon>Bacillota</taxon>
        <taxon>Clostridia</taxon>
        <taxon>Eubacteriales</taxon>
        <taxon>Candidatus Fimiplasma</taxon>
    </lineage>
</organism>
<dbReference type="Pfam" id="PF08541">
    <property type="entry name" value="ACP_syn_III_C"/>
    <property type="match status" value="1"/>
</dbReference>
<evidence type="ECO:0000256" key="3">
    <source>
        <dbReference type="ARBA" id="ARBA00022516"/>
    </source>
</evidence>
<keyword evidence="3 9" id="KW-0444">Lipid biosynthesis</keyword>
<feature type="active site" evidence="9">
    <location>
        <position position="262"/>
    </location>
</feature>
<evidence type="ECO:0000256" key="1">
    <source>
        <dbReference type="ARBA" id="ARBA00008642"/>
    </source>
</evidence>
<feature type="active site" evidence="9">
    <location>
        <position position="232"/>
    </location>
</feature>
<evidence type="ECO:0000259" key="11">
    <source>
        <dbReference type="Pfam" id="PF08545"/>
    </source>
</evidence>
<gene>
    <name evidence="9" type="primary">fabH</name>
    <name evidence="12" type="ORF">IAD15_08615</name>
</gene>
<name>A0A9D1HQ04_9FIRM</name>
<dbReference type="NCBIfam" id="TIGR00747">
    <property type="entry name" value="fabH"/>
    <property type="match status" value="1"/>
</dbReference>
<keyword evidence="9" id="KW-0511">Multifunctional enzyme</keyword>
<dbReference type="NCBIfam" id="NF006829">
    <property type="entry name" value="PRK09352.1"/>
    <property type="match status" value="1"/>
</dbReference>
<comment type="domain">
    <text evidence="9">The last Arg residue of the ACP-binding site is essential for the weak association between ACP/AcpP and FabH.</text>
</comment>